<accession>A0ABQ3W4I6</accession>
<keyword evidence="3" id="KW-1185">Reference proteome</keyword>
<dbReference type="Proteomes" id="UP000604765">
    <property type="component" value="Unassembled WGS sequence"/>
</dbReference>
<keyword evidence="1" id="KW-1133">Transmembrane helix</keyword>
<proteinExistence type="predicted"/>
<dbReference type="EMBL" id="BNJR01000016">
    <property type="protein sequence ID" value="GHP14409.1"/>
    <property type="molecule type" value="Genomic_DNA"/>
</dbReference>
<evidence type="ECO:0000313" key="3">
    <source>
        <dbReference type="Proteomes" id="UP000604765"/>
    </source>
</evidence>
<evidence type="ECO:0000256" key="1">
    <source>
        <dbReference type="SAM" id="Phobius"/>
    </source>
</evidence>
<feature type="transmembrane region" description="Helical" evidence="1">
    <location>
        <begin position="6"/>
        <end position="26"/>
    </location>
</feature>
<name>A0ABQ3W4I6_9LACO</name>
<sequence length="46" mass="4965">MDDVLFFLVFILMVLIALILAVGFHVKLAPVDYDDFGVILGGALLG</sequence>
<keyword evidence="1" id="KW-0812">Transmembrane</keyword>
<gene>
    <name evidence="2" type="ORF">YK48G_18340</name>
</gene>
<evidence type="ECO:0000313" key="2">
    <source>
        <dbReference type="EMBL" id="GHP14409.1"/>
    </source>
</evidence>
<organism evidence="2 3">
    <name type="scientific">Lentilactobacillus fungorum</name>
    <dbReference type="NCBI Taxonomy" id="2201250"/>
    <lineage>
        <taxon>Bacteria</taxon>
        <taxon>Bacillati</taxon>
        <taxon>Bacillota</taxon>
        <taxon>Bacilli</taxon>
        <taxon>Lactobacillales</taxon>
        <taxon>Lactobacillaceae</taxon>
        <taxon>Lentilactobacillus</taxon>
    </lineage>
</organism>
<comment type="caution">
    <text evidence="2">The sequence shown here is derived from an EMBL/GenBank/DDBJ whole genome shotgun (WGS) entry which is preliminary data.</text>
</comment>
<keyword evidence="1" id="KW-0472">Membrane</keyword>
<reference evidence="2 3" key="1">
    <citation type="journal article" date="2021" name="Int. J. Syst. Evol. Microbiol.">
        <title>Lentilactobacillus fungorum sp. nov., isolated from spent mushroom substrates.</title>
        <authorList>
            <person name="Tohno M."/>
            <person name="Tanizawa Y."/>
            <person name="Kojima Y."/>
            <person name="Sakamoto M."/>
            <person name="Ohkuma M."/>
            <person name="Kobayashi H."/>
        </authorList>
    </citation>
    <scope>NUCLEOTIDE SEQUENCE [LARGE SCALE GENOMIC DNA]</scope>
    <source>
        <strain evidence="2 3">YK48G</strain>
    </source>
</reference>
<dbReference type="RefSeq" id="WP_203630415.1">
    <property type="nucleotide sequence ID" value="NZ_BNJR01000016.1"/>
</dbReference>
<protein>
    <submittedName>
        <fullName evidence="2">Uncharacterized protein</fullName>
    </submittedName>
</protein>